<sequence>MYSSLTSTDIAKIVILVVCLSGENRTRNQSLFAHERSLFHISGFMIIYVRIKNRRTELYLFGGSSSSSHRYFDKVLEQWQTVLEQQGTRGYKCPWRQFYGPIRR</sequence>
<proteinExistence type="predicted"/>
<dbReference type="AlphaFoldDB" id="A0A4Y2B9I8"/>
<evidence type="ECO:0000313" key="2">
    <source>
        <dbReference type="Proteomes" id="UP000499080"/>
    </source>
</evidence>
<reference evidence="1 2" key="1">
    <citation type="journal article" date="2019" name="Sci. Rep.">
        <title>Orb-weaving spider Araneus ventricosus genome elucidates the spidroin gene catalogue.</title>
        <authorList>
            <person name="Kono N."/>
            <person name="Nakamura H."/>
            <person name="Ohtoshi R."/>
            <person name="Moran D.A.P."/>
            <person name="Shinohara A."/>
            <person name="Yoshida Y."/>
            <person name="Fujiwara M."/>
            <person name="Mori M."/>
            <person name="Tomita M."/>
            <person name="Arakawa K."/>
        </authorList>
    </citation>
    <scope>NUCLEOTIDE SEQUENCE [LARGE SCALE GENOMIC DNA]</scope>
</reference>
<dbReference type="EMBL" id="BGPR01082640">
    <property type="protein sequence ID" value="GBL87995.1"/>
    <property type="molecule type" value="Genomic_DNA"/>
</dbReference>
<keyword evidence="2" id="KW-1185">Reference proteome</keyword>
<evidence type="ECO:0000313" key="1">
    <source>
        <dbReference type="EMBL" id="GBL87995.1"/>
    </source>
</evidence>
<protein>
    <submittedName>
        <fullName evidence="1">Uncharacterized protein</fullName>
    </submittedName>
</protein>
<name>A0A4Y2B9I8_ARAVE</name>
<organism evidence="1 2">
    <name type="scientific">Araneus ventricosus</name>
    <name type="common">Orbweaver spider</name>
    <name type="synonym">Epeira ventricosa</name>
    <dbReference type="NCBI Taxonomy" id="182803"/>
    <lineage>
        <taxon>Eukaryota</taxon>
        <taxon>Metazoa</taxon>
        <taxon>Ecdysozoa</taxon>
        <taxon>Arthropoda</taxon>
        <taxon>Chelicerata</taxon>
        <taxon>Arachnida</taxon>
        <taxon>Araneae</taxon>
        <taxon>Araneomorphae</taxon>
        <taxon>Entelegynae</taxon>
        <taxon>Araneoidea</taxon>
        <taxon>Araneidae</taxon>
        <taxon>Araneus</taxon>
    </lineage>
</organism>
<comment type="caution">
    <text evidence="1">The sequence shown here is derived from an EMBL/GenBank/DDBJ whole genome shotgun (WGS) entry which is preliminary data.</text>
</comment>
<accession>A0A4Y2B9I8</accession>
<dbReference type="Proteomes" id="UP000499080">
    <property type="component" value="Unassembled WGS sequence"/>
</dbReference>
<gene>
    <name evidence="1" type="ORF">AVEN_83254_1</name>
</gene>